<organism evidence="2 3">
    <name type="scientific">Iris pallida</name>
    <name type="common">Sweet iris</name>
    <dbReference type="NCBI Taxonomy" id="29817"/>
    <lineage>
        <taxon>Eukaryota</taxon>
        <taxon>Viridiplantae</taxon>
        <taxon>Streptophyta</taxon>
        <taxon>Embryophyta</taxon>
        <taxon>Tracheophyta</taxon>
        <taxon>Spermatophyta</taxon>
        <taxon>Magnoliopsida</taxon>
        <taxon>Liliopsida</taxon>
        <taxon>Asparagales</taxon>
        <taxon>Iridaceae</taxon>
        <taxon>Iridoideae</taxon>
        <taxon>Irideae</taxon>
        <taxon>Iris</taxon>
    </lineage>
</organism>
<proteinExistence type="predicted"/>
<reference evidence="2" key="1">
    <citation type="journal article" date="2023" name="GigaByte">
        <title>Genome assembly of the bearded iris, Iris pallida Lam.</title>
        <authorList>
            <person name="Bruccoleri R.E."/>
            <person name="Oakeley E.J."/>
            <person name="Faust A.M.E."/>
            <person name="Altorfer M."/>
            <person name="Dessus-Babus S."/>
            <person name="Burckhardt D."/>
            <person name="Oertli M."/>
            <person name="Naumann U."/>
            <person name="Petersen F."/>
            <person name="Wong J."/>
        </authorList>
    </citation>
    <scope>NUCLEOTIDE SEQUENCE</scope>
    <source>
        <strain evidence="2">GSM-AAB239-AS_SAM_17_03QT</strain>
    </source>
</reference>
<name>A0AAX6F0S3_IRIPA</name>
<keyword evidence="3" id="KW-1185">Reference proteome</keyword>
<sequence>MKKKNHKKEAHLNLAIGSGIQTQSSGNGSLRLRRLRVGRYCGRRSDLDAGGPETSTSGSVFPAMGSLTGQIRSKSGGDGPNTGSKEDGGSDLQ</sequence>
<protein>
    <submittedName>
        <fullName evidence="2">Uncharacterized protein</fullName>
    </submittedName>
</protein>
<feature type="region of interest" description="Disordered" evidence="1">
    <location>
        <begin position="1"/>
        <end position="29"/>
    </location>
</feature>
<feature type="region of interest" description="Disordered" evidence="1">
    <location>
        <begin position="42"/>
        <end position="93"/>
    </location>
</feature>
<evidence type="ECO:0000313" key="2">
    <source>
        <dbReference type="EMBL" id="KAJ6810010.1"/>
    </source>
</evidence>
<feature type="compositionally biased region" description="Basic and acidic residues" evidence="1">
    <location>
        <begin position="84"/>
        <end position="93"/>
    </location>
</feature>
<evidence type="ECO:0000313" key="3">
    <source>
        <dbReference type="Proteomes" id="UP001140949"/>
    </source>
</evidence>
<accession>A0AAX6F0S3</accession>
<gene>
    <name evidence="2" type="ORF">M6B38_157305</name>
</gene>
<reference evidence="2" key="2">
    <citation type="submission" date="2023-04" db="EMBL/GenBank/DDBJ databases">
        <authorList>
            <person name="Bruccoleri R.E."/>
            <person name="Oakeley E.J."/>
            <person name="Faust A.-M."/>
            <person name="Dessus-Babus S."/>
            <person name="Altorfer M."/>
            <person name="Burckhardt D."/>
            <person name="Oertli M."/>
            <person name="Naumann U."/>
            <person name="Petersen F."/>
            <person name="Wong J."/>
        </authorList>
    </citation>
    <scope>NUCLEOTIDE SEQUENCE</scope>
    <source>
        <strain evidence="2">GSM-AAB239-AS_SAM_17_03QT</strain>
        <tissue evidence="2">Leaf</tissue>
    </source>
</reference>
<evidence type="ECO:0000256" key="1">
    <source>
        <dbReference type="SAM" id="MobiDB-lite"/>
    </source>
</evidence>
<dbReference type="Proteomes" id="UP001140949">
    <property type="component" value="Unassembled WGS sequence"/>
</dbReference>
<dbReference type="AlphaFoldDB" id="A0AAX6F0S3"/>
<comment type="caution">
    <text evidence="2">The sequence shown here is derived from an EMBL/GenBank/DDBJ whole genome shotgun (WGS) entry which is preliminary data.</text>
</comment>
<dbReference type="EMBL" id="JANAVB010032619">
    <property type="protein sequence ID" value="KAJ6810010.1"/>
    <property type="molecule type" value="Genomic_DNA"/>
</dbReference>